<dbReference type="InterPro" id="IPR000504">
    <property type="entry name" value="RRM_dom"/>
</dbReference>
<feature type="compositionally biased region" description="Basic and acidic residues" evidence="3">
    <location>
        <begin position="553"/>
        <end position="565"/>
    </location>
</feature>
<dbReference type="GO" id="GO:0005730">
    <property type="term" value="C:nucleolus"/>
    <property type="evidence" value="ECO:0007669"/>
    <property type="project" value="TreeGrafter"/>
</dbReference>
<comment type="caution">
    <text evidence="5">The sequence shown here is derived from an EMBL/GenBank/DDBJ whole genome shotgun (WGS) entry which is preliminary data.</text>
</comment>
<feature type="compositionally biased region" description="Basic residues" evidence="3">
    <location>
        <begin position="526"/>
        <end position="552"/>
    </location>
</feature>
<feature type="compositionally biased region" description="Basic and acidic residues" evidence="3">
    <location>
        <begin position="255"/>
        <end position="269"/>
    </location>
</feature>
<dbReference type="Pfam" id="PF00076">
    <property type="entry name" value="RRM_1"/>
    <property type="match status" value="1"/>
</dbReference>
<feature type="compositionally biased region" description="Basic and acidic residues" evidence="3">
    <location>
        <begin position="95"/>
        <end position="105"/>
    </location>
</feature>
<gene>
    <name evidence="5" type="ORF">TGDOM2_223855</name>
</gene>
<evidence type="ECO:0000256" key="3">
    <source>
        <dbReference type="SAM" id="MobiDB-lite"/>
    </source>
</evidence>
<dbReference type="Proteomes" id="UP000028837">
    <property type="component" value="Unassembled WGS sequence"/>
</dbReference>
<reference evidence="5 6" key="1">
    <citation type="submission" date="2014-02" db="EMBL/GenBank/DDBJ databases">
        <authorList>
            <person name="Sibley D."/>
            <person name="Venepally P."/>
            <person name="Karamycheva S."/>
            <person name="Hadjithomas M."/>
            <person name="Khan A."/>
            <person name="Brunk B."/>
            <person name="Roos D."/>
            <person name="Caler E."/>
            <person name="Lorenzi H."/>
        </authorList>
    </citation>
    <scope>NUCLEOTIDE SEQUENCE [LARGE SCALE GENOMIC DNA]</scope>
    <source>
        <strain evidence="5 6">GAB2-2007-GAL-DOM2</strain>
    </source>
</reference>
<keyword evidence="1 2" id="KW-0694">RNA-binding</keyword>
<dbReference type="AlphaFoldDB" id="A0A086KN47"/>
<proteinExistence type="predicted"/>
<feature type="region of interest" description="Disordered" evidence="3">
    <location>
        <begin position="222"/>
        <end position="269"/>
    </location>
</feature>
<dbReference type="GO" id="GO:0019843">
    <property type="term" value="F:rRNA binding"/>
    <property type="evidence" value="ECO:0007669"/>
    <property type="project" value="TreeGrafter"/>
</dbReference>
<evidence type="ECO:0000256" key="1">
    <source>
        <dbReference type="ARBA" id="ARBA00022884"/>
    </source>
</evidence>
<evidence type="ECO:0000259" key="4">
    <source>
        <dbReference type="PROSITE" id="PS50102"/>
    </source>
</evidence>
<dbReference type="SMART" id="SM00360">
    <property type="entry name" value="RRM"/>
    <property type="match status" value="1"/>
</dbReference>
<dbReference type="InterPro" id="IPR035979">
    <property type="entry name" value="RBD_domain_sf"/>
</dbReference>
<feature type="compositionally biased region" description="Acidic residues" evidence="3">
    <location>
        <begin position="106"/>
        <end position="117"/>
    </location>
</feature>
<evidence type="ECO:0000256" key="2">
    <source>
        <dbReference type="PROSITE-ProRule" id="PRU00176"/>
    </source>
</evidence>
<dbReference type="Gene3D" id="3.30.70.330">
    <property type="match status" value="1"/>
</dbReference>
<feature type="compositionally biased region" description="Basic and acidic residues" evidence="3">
    <location>
        <begin position="424"/>
        <end position="434"/>
    </location>
</feature>
<dbReference type="EMBL" id="AHZU02000332">
    <property type="protein sequence ID" value="KFG45815.1"/>
    <property type="molecule type" value="Genomic_DNA"/>
</dbReference>
<feature type="region of interest" description="Disordered" evidence="3">
    <location>
        <begin position="144"/>
        <end position="201"/>
    </location>
</feature>
<protein>
    <submittedName>
        <fullName evidence="5">RNA recognition motif-containing protein</fullName>
    </submittedName>
</protein>
<feature type="compositionally biased region" description="Basic and acidic residues" evidence="3">
    <location>
        <begin position="144"/>
        <end position="180"/>
    </location>
</feature>
<dbReference type="CDD" id="cd12400">
    <property type="entry name" value="RRM_Nop6"/>
    <property type="match status" value="1"/>
</dbReference>
<feature type="region of interest" description="Disordered" evidence="3">
    <location>
        <begin position="519"/>
        <end position="565"/>
    </location>
</feature>
<dbReference type="PANTHER" id="PTHR23236">
    <property type="entry name" value="EUKARYOTIC TRANSLATION INITIATION FACTOR 4B/4H"/>
    <property type="match status" value="1"/>
</dbReference>
<feature type="domain" description="RRM" evidence="4">
    <location>
        <begin position="442"/>
        <end position="521"/>
    </location>
</feature>
<sequence>MGRRRRVFVGAVAGVVVCGALLEGRPRCWESARQPDAVSSAQDIAASSFFPREASAPQANARSFPLSLTLFVSAADSAEKIEKLTTGPAGTQAETETHADKVTKEESEEETADDFENVVVEEDPFAEGNESALEALLSSFRAEKEKNGEKVEKEDLGGHHGAQEDGDPDEKSDGETRESVEDFDEVPVEGESGNFVSGPRKNSLLEKVRRYAIGHMLQAPEMGNVKLPPKDTLTDKDLKASQEKEKRRQKRRQKLAIDRHKEDQKEKFDAEVELAEREAENKKLAHAGRKRICTAAHAPLTICKVRPFLPYFFCFEDRGHPGETFDRVMKRSLKLLVKGKTSPACQARAGKAAVSVKKQGKAKAKKLPGEPGGTEKARELAATAGNQTARLQSAGPPEKEQKRHGKHREKCASTPEADTTVQQGRERGTEQVKDGKRTDKRFILFAGNLPLDTKAEDLKAFFKNKLQPRIVEVRMLTHRETNKPKGCAFVEFDCKEALEIALNYHHRELGGRKINIELSAGGGGNSKRRRDKISKKNAQLRKRRQKKVKAVKKSAEKTKPSGESK</sequence>
<dbReference type="GO" id="GO:0042274">
    <property type="term" value="P:ribosomal small subunit biogenesis"/>
    <property type="evidence" value="ECO:0007669"/>
    <property type="project" value="TreeGrafter"/>
</dbReference>
<dbReference type="InterPro" id="IPR012677">
    <property type="entry name" value="Nucleotide-bd_a/b_plait_sf"/>
</dbReference>
<feature type="region of interest" description="Disordered" evidence="3">
    <location>
        <begin position="84"/>
        <end position="117"/>
    </location>
</feature>
<dbReference type="PROSITE" id="PS50102">
    <property type="entry name" value="RRM"/>
    <property type="match status" value="1"/>
</dbReference>
<evidence type="ECO:0000313" key="5">
    <source>
        <dbReference type="EMBL" id="KFG45815.1"/>
    </source>
</evidence>
<dbReference type="SUPFAM" id="SSF54928">
    <property type="entry name" value="RNA-binding domain, RBD"/>
    <property type="match status" value="1"/>
</dbReference>
<feature type="compositionally biased region" description="Basic and acidic residues" evidence="3">
    <location>
        <begin position="228"/>
        <end position="246"/>
    </location>
</feature>
<organism evidence="5 6">
    <name type="scientific">Toxoplasma gondii GAB2-2007-GAL-DOM2</name>
    <dbReference type="NCBI Taxonomy" id="1130820"/>
    <lineage>
        <taxon>Eukaryota</taxon>
        <taxon>Sar</taxon>
        <taxon>Alveolata</taxon>
        <taxon>Apicomplexa</taxon>
        <taxon>Conoidasida</taxon>
        <taxon>Coccidia</taxon>
        <taxon>Eucoccidiorida</taxon>
        <taxon>Eimeriorina</taxon>
        <taxon>Sarcocystidae</taxon>
        <taxon>Toxoplasma</taxon>
    </lineage>
</organism>
<accession>A0A086KN47</accession>
<dbReference type="OrthoDB" id="4726at2759"/>
<dbReference type="PANTHER" id="PTHR23236:SF51">
    <property type="entry name" value="NUCLEOLAR PROTEIN 6"/>
    <property type="match status" value="1"/>
</dbReference>
<dbReference type="VEuPathDB" id="ToxoDB:TGDOM2_223855"/>
<feature type="region of interest" description="Disordered" evidence="3">
    <location>
        <begin position="386"/>
        <end position="434"/>
    </location>
</feature>
<dbReference type="InterPro" id="IPR034228">
    <property type="entry name" value="Nop6_RRM"/>
</dbReference>
<name>A0A086KN47_TOXGO</name>
<evidence type="ECO:0000313" key="6">
    <source>
        <dbReference type="Proteomes" id="UP000028837"/>
    </source>
</evidence>
<feature type="region of interest" description="Disordered" evidence="3">
    <location>
        <begin position="357"/>
        <end position="376"/>
    </location>
</feature>